<protein>
    <recommendedName>
        <fullName evidence="1">YdhG-like domain-containing protein</fullName>
    </recommendedName>
</protein>
<feature type="domain" description="YdhG-like" evidence="1">
    <location>
        <begin position="16"/>
        <end position="105"/>
    </location>
</feature>
<evidence type="ECO:0000313" key="3">
    <source>
        <dbReference type="Proteomes" id="UP000246894"/>
    </source>
</evidence>
<dbReference type="OrthoDB" id="192368at2"/>
<dbReference type="SUPFAM" id="SSF159888">
    <property type="entry name" value="YdhG-like"/>
    <property type="match status" value="1"/>
</dbReference>
<name>A0A2Z3S940_9MICO</name>
<accession>A0A2Z3S940</accession>
<dbReference type="Pfam" id="PF08818">
    <property type="entry name" value="DUF1801"/>
    <property type="match status" value="1"/>
</dbReference>
<organism evidence="2 3">
    <name type="scientific">Aurantimicrobium photophilum</name>
    <dbReference type="NCBI Taxonomy" id="1987356"/>
    <lineage>
        <taxon>Bacteria</taxon>
        <taxon>Bacillati</taxon>
        <taxon>Actinomycetota</taxon>
        <taxon>Actinomycetes</taxon>
        <taxon>Micrococcales</taxon>
        <taxon>Microbacteriaceae</taxon>
        <taxon>Aurantimicrobium</taxon>
    </lineage>
</organism>
<keyword evidence="3" id="KW-1185">Reference proteome</keyword>
<reference evidence="2 3" key="1">
    <citation type="submission" date="2017-10" db="EMBL/GenBank/DDBJ databases">
        <title>Genome of an Actinobacterium that displays light-enhanced growth.</title>
        <authorList>
            <person name="Maresca J.A."/>
            <person name="Hempel P."/>
            <person name="Shevchenko O."/>
            <person name="Miller K.J."/>
            <person name="Hahn M.W."/>
        </authorList>
    </citation>
    <scope>NUCLEOTIDE SEQUENCE [LARGE SCALE GENOMIC DNA]</scope>
    <source>
        <strain evidence="2 3">MWH-Mo1</strain>
    </source>
</reference>
<dbReference type="EMBL" id="CP023994">
    <property type="protein sequence ID" value="AWR22362.1"/>
    <property type="molecule type" value="Genomic_DNA"/>
</dbReference>
<dbReference type="AlphaFoldDB" id="A0A2Z3S940"/>
<dbReference type="InterPro" id="IPR014922">
    <property type="entry name" value="YdhG-like"/>
</dbReference>
<evidence type="ECO:0000259" key="1">
    <source>
        <dbReference type="Pfam" id="PF08818"/>
    </source>
</evidence>
<gene>
    <name evidence="2" type="ORF">AURMO_01781</name>
</gene>
<evidence type="ECO:0000313" key="2">
    <source>
        <dbReference type="EMBL" id="AWR22362.1"/>
    </source>
</evidence>
<sequence length="121" mass="13957">MNDVVKYNEGSDPTNRPVIDFLFEEFQQALPTATFKVWHGAPVFFLEDIPVVGYQDHKHGVKVLFWSGKDFSEPGLLGIGKHRAAGITYTEVDAINVEDLRRYLRLSSEIIWDYRQLRSQN</sequence>
<proteinExistence type="predicted"/>
<dbReference type="Proteomes" id="UP000246894">
    <property type="component" value="Chromosome"/>
</dbReference>
<dbReference type="RefSeq" id="WP_110234801.1">
    <property type="nucleotide sequence ID" value="NZ_CP023994.1"/>
</dbReference>
<dbReference type="KEGG" id="aum:AURMO_01781"/>